<accession>A0A7W3ZQD0</accession>
<dbReference type="EMBL" id="JABJWZ010000368">
    <property type="protein sequence ID" value="MBB1256467.1"/>
    <property type="molecule type" value="Genomic_DNA"/>
</dbReference>
<name>A0A7W3ZQD0_9ACTN</name>
<reference evidence="2" key="1">
    <citation type="submission" date="2020-05" db="EMBL/GenBank/DDBJ databases">
        <title>Classification of alakaliphilic streptomycetes isolated from an alkaline soil next to Lonar Crater, India and a proposal for the recognition of Streptomyces alkaliterrae sp. nov.</title>
        <authorList>
            <person name="Golinska P."/>
        </authorList>
    </citation>
    <scope>NUCLEOTIDE SEQUENCE [LARGE SCALE GENOMIC DNA]</scope>
    <source>
        <strain evidence="2">OF3</strain>
    </source>
</reference>
<proteinExistence type="predicted"/>
<evidence type="ECO:0000313" key="1">
    <source>
        <dbReference type="EMBL" id="MBB1256467.1"/>
    </source>
</evidence>
<evidence type="ECO:0000313" key="2">
    <source>
        <dbReference type="Proteomes" id="UP000525686"/>
    </source>
</evidence>
<comment type="caution">
    <text evidence="1">The sequence shown here is derived from an EMBL/GenBank/DDBJ whole genome shotgun (WGS) entry which is preliminary data.</text>
</comment>
<dbReference type="AlphaFoldDB" id="A0A7W3ZQD0"/>
<gene>
    <name evidence="1" type="ORF">H3146_24390</name>
</gene>
<sequence length="75" mass="8255">PAPDPGTPEPPLWSHHRTMLTAALEEAATYHPIQPRDTAAVEELVRCGTPTVATVTAWLQRRIPVLHEPDPDAEE</sequence>
<dbReference type="Proteomes" id="UP000525686">
    <property type="component" value="Unassembled WGS sequence"/>
</dbReference>
<dbReference type="RefSeq" id="WP_181355458.1">
    <property type="nucleotide sequence ID" value="NZ_JABJWZ010000368.1"/>
</dbReference>
<protein>
    <submittedName>
        <fullName evidence="1">Uncharacterized protein</fullName>
    </submittedName>
</protein>
<organism evidence="1 2">
    <name type="scientific">Streptomyces alkaliterrae</name>
    <dbReference type="NCBI Taxonomy" id="2213162"/>
    <lineage>
        <taxon>Bacteria</taxon>
        <taxon>Bacillati</taxon>
        <taxon>Actinomycetota</taxon>
        <taxon>Actinomycetes</taxon>
        <taxon>Kitasatosporales</taxon>
        <taxon>Streptomycetaceae</taxon>
        <taxon>Streptomyces</taxon>
    </lineage>
</organism>
<feature type="non-terminal residue" evidence="1">
    <location>
        <position position="1"/>
    </location>
</feature>